<dbReference type="EMBL" id="QGLF01000001">
    <property type="protein sequence ID" value="PWR23374.1"/>
    <property type="molecule type" value="Genomic_DNA"/>
</dbReference>
<keyword evidence="2" id="KW-1185">Reference proteome</keyword>
<evidence type="ECO:0000313" key="1">
    <source>
        <dbReference type="EMBL" id="PWR23374.1"/>
    </source>
</evidence>
<evidence type="ECO:0000313" key="2">
    <source>
        <dbReference type="Proteomes" id="UP000246077"/>
    </source>
</evidence>
<sequence length="206" mass="22580">MMSMIPKKSDPRRALLSKIHVEKSKRGIEDDDYRSAIGRIAPGRSSAADLTNPQLVRLVEWVTGVGQAVKTRATARERSPHQAKAAALWMTLWWLGATESPAEAALAKFIKRQVGVDAIDWWSAAETSPVIDALRSWCRREGLRLKPGVTAAEADALLVQAQAAKLMAMGVQPPDAGGRPASAAFETREVIRRQGDLIRAHKEKRV</sequence>
<dbReference type="OrthoDB" id="7353918at2"/>
<organism evidence="1 2">
    <name type="scientific">Zavarzinia compransoris</name>
    <dbReference type="NCBI Taxonomy" id="1264899"/>
    <lineage>
        <taxon>Bacteria</taxon>
        <taxon>Pseudomonadati</taxon>
        <taxon>Pseudomonadota</taxon>
        <taxon>Alphaproteobacteria</taxon>
        <taxon>Rhodospirillales</taxon>
        <taxon>Zavarziniaceae</taxon>
        <taxon>Zavarzinia</taxon>
    </lineage>
</organism>
<dbReference type="RefSeq" id="WP_109919407.1">
    <property type="nucleotide sequence ID" value="NZ_QGLF01000001.1"/>
</dbReference>
<evidence type="ECO:0008006" key="3">
    <source>
        <dbReference type="Google" id="ProtNLM"/>
    </source>
</evidence>
<comment type="caution">
    <text evidence="1">The sequence shown here is derived from an EMBL/GenBank/DDBJ whole genome shotgun (WGS) entry which is preliminary data.</text>
</comment>
<proteinExistence type="predicted"/>
<reference evidence="2" key="1">
    <citation type="submission" date="2018-05" db="EMBL/GenBank/DDBJ databases">
        <title>Zavarzinia sp. HR-AS.</title>
        <authorList>
            <person name="Lee Y."/>
            <person name="Jeon C.O."/>
        </authorList>
    </citation>
    <scope>NUCLEOTIDE SEQUENCE [LARGE SCALE GENOMIC DNA]</scope>
    <source>
        <strain evidence="2">DSM 1231</strain>
    </source>
</reference>
<dbReference type="Pfam" id="PF06252">
    <property type="entry name" value="GemA"/>
    <property type="match status" value="1"/>
</dbReference>
<name>A0A317EAQ8_9PROT</name>
<accession>A0A317EAQ8</accession>
<dbReference type="InterPro" id="IPR009363">
    <property type="entry name" value="Phage_Mu_Gp16"/>
</dbReference>
<gene>
    <name evidence="1" type="ORF">DKG75_02050</name>
</gene>
<dbReference type="Proteomes" id="UP000246077">
    <property type="component" value="Unassembled WGS sequence"/>
</dbReference>
<protein>
    <recommendedName>
        <fullName evidence="3">Regulatory protein GemA</fullName>
    </recommendedName>
</protein>
<dbReference type="AlphaFoldDB" id="A0A317EAQ8"/>